<dbReference type="InterPro" id="IPR036554">
    <property type="entry name" value="GHMP_kinase_C_sf"/>
</dbReference>
<dbReference type="OrthoDB" id="9809438at2"/>
<keyword evidence="5 9" id="KW-0547">Nucleotide-binding</keyword>
<comment type="catalytic activity">
    <reaction evidence="9">
        <text>4-CDP-2-C-methyl-D-erythritol + ATP = 4-CDP-2-C-methyl-D-erythritol 2-phosphate + ADP + H(+)</text>
        <dbReference type="Rhea" id="RHEA:18437"/>
        <dbReference type="ChEBI" id="CHEBI:15378"/>
        <dbReference type="ChEBI" id="CHEBI:30616"/>
        <dbReference type="ChEBI" id="CHEBI:57823"/>
        <dbReference type="ChEBI" id="CHEBI:57919"/>
        <dbReference type="ChEBI" id="CHEBI:456216"/>
        <dbReference type="EC" id="2.7.1.148"/>
    </reaction>
</comment>
<evidence type="ECO:0000256" key="9">
    <source>
        <dbReference type="HAMAP-Rule" id="MF_00061"/>
    </source>
</evidence>
<dbReference type="Pfam" id="PF00288">
    <property type="entry name" value="GHMP_kinases_N"/>
    <property type="match status" value="1"/>
</dbReference>
<evidence type="ECO:0000313" key="13">
    <source>
        <dbReference type="Proteomes" id="UP000190961"/>
    </source>
</evidence>
<evidence type="ECO:0000256" key="1">
    <source>
        <dbReference type="ARBA" id="ARBA00009684"/>
    </source>
</evidence>
<evidence type="ECO:0000256" key="7">
    <source>
        <dbReference type="ARBA" id="ARBA00022840"/>
    </source>
</evidence>
<proteinExistence type="inferred from homology"/>
<dbReference type="InterPro" id="IPR014721">
    <property type="entry name" value="Ribsml_uS5_D2-typ_fold_subgr"/>
</dbReference>
<dbReference type="PANTHER" id="PTHR43527:SF2">
    <property type="entry name" value="4-DIPHOSPHOCYTIDYL-2-C-METHYL-D-ERYTHRITOL KINASE, CHLOROPLASTIC"/>
    <property type="match status" value="1"/>
</dbReference>
<keyword evidence="6 9" id="KW-0418">Kinase</keyword>
<accession>A0A1T5LQZ7</accession>
<feature type="domain" description="GHMP kinase C-terminal" evidence="11">
    <location>
        <begin position="204"/>
        <end position="252"/>
    </location>
</feature>
<evidence type="ECO:0000256" key="4">
    <source>
        <dbReference type="ARBA" id="ARBA00022679"/>
    </source>
</evidence>
<evidence type="ECO:0000259" key="11">
    <source>
        <dbReference type="Pfam" id="PF08544"/>
    </source>
</evidence>
<feature type="binding site" evidence="9">
    <location>
        <begin position="90"/>
        <end position="100"/>
    </location>
    <ligand>
        <name>ATP</name>
        <dbReference type="ChEBI" id="CHEBI:30616"/>
    </ligand>
</feature>
<feature type="active site" evidence="9">
    <location>
        <position position="8"/>
    </location>
</feature>
<dbReference type="EMBL" id="FUZU01000002">
    <property type="protein sequence ID" value="SKC78403.1"/>
    <property type="molecule type" value="Genomic_DNA"/>
</dbReference>
<feature type="active site" evidence="9">
    <location>
        <position position="132"/>
    </location>
</feature>
<protein>
    <recommendedName>
        <fullName evidence="3 9">4-diphosphocytidyl-2-C-methyl-D-erythritol kinase</fullName>
        <shortName evidence="9">CMK</shortName>
        <ecNumber evidence="2 9">2.7.1.148</ecNumber>
    </recommendedName>
    <alternativeName>
        <fullName evidence="8 9">4-(cytidine-5'-diphospho)-2-C-methyl-D-erythritol kinase</fullName>
    </alternativeName>
</protein>
<evidence type="ECO:0000256" key="8">
    <source>
        <dbReference type="ARBA" id="ARBA00032554"/>
    </source>
</evidence>
<dbReference type="Gene3D" id="3.30.70.890">
    <property type="entry name" value="GHMP kinase, C-terminal domain"/>
    <property type="match status" value="1"/>
</dbReference>
<dbReference type="Gene3D" id="3.30.230.10">
    <property type="match status" value="1"/>
</dbReference>
<evidence type="ECO:0000256" key="5">
    <source>
        <dbReference type="ARBA" id="ARBA00022741"/>
    </source>
</evidence>
<dbReference type="NCBIfam" id="TIGR00154">
    <property type="entry name" value="ispE"/>
    <property type="match status" value="1"/>
</dbReference>
<dbReference type="AlphaFoldDB" id="A0A1T5LQZ7"/>
<comment type="pathway">
    <text evidence="9">Isoprenoid biosynthesis; isopentenyl diphosphate biosynthesis via DXP pathway; isopentenyl diphosphate from 1-deoxy-D-xylulose 5-phosphate: step 3/6.</text>
</comment>
<dbReference type="PANTHER" id="PTHR43527">
    <property type="entry name" value="4-DIPHOSPHOCYTIDYL-2-C-METHYL-D-ERYTHRITOL KINASE, CHLOROPLASTIC"/>
    <property type="match status" value="1"/>
</dbReference>
<evidence type="ECO:0000313" key="12">
    <source>
        <dbReference type="EMBL" id="SKC78403.1"/>
    </source>
</evidence>
<evidence type="ECO:0000256" key="6">
    <source>
        <dbReference type="ARBA" id="ARBA00022777"/>
    </source>
</evidence>
<dbReference type="RefSeq" id="WP_079688252.1">
    <property type="nucleotide sequence ID" value="NZ_FUZU01000002.1"/>
</dbReference>
<dbReference type="InterPro" id="IPR013750">
    <property type="entry name" value="GHMP_kinase_C_dom"/>
</dbReference>
<dbReference type="EC" id="2.7.1.148" evidence="2 9"/>
<dbReference type="Pfam" id="PF08544">
    <property type="entry name" value="GHMP_kinases_C"/>
    <property type="match status" value="1"/>
</dbReference>
<keyword evidence="9" id="KW-0414">Isoprene biosynthesis</keyword>
<keyword evidence="13" id="KW-1185">Reference proteome</keyword>
<keyword evidence="7 9" id="KW-0067">ATP-binding</keyword>
<name>A0A1T5LQZ7_9BACT</name>
<reference evidence="12 13" key="1">
    <citation type="submission" date="2017-02" db="EMBL/GenBank/DDBJ databases">
        <authorList>
            <person name="Peterson S.W."/>
        </authorList>
    </citation>
    <scope>NUCLEOTIDE SEQUENCE [LARGE SCALE GENOMIC DNA]</scope>
    <source>
        <strain evidence="12 13">DSM 25262</strain>
    </source>
</reference>
<dbReference type="PIRSF" id="PIRSF010376">
    <property type="entry name" value="IspE"/>
    <property type="match status" value="1"/>
</dbReference>
<dbReference type="SUPFAM" id="SSF54211">
    <property type="entry name" value="Ribosomal protein S5 domain 2-like"/>
    <property type="match status" value="1"/>
</dbReference>
<dbReference type="STRING" id="688867.SAMN05660236_3738"/>
<dbReference type="SUPFAM" id="SSF55060">
    <property type="entry name" value="GHMP Kinase, C-terminal domain"/>
    <property type="match status" value="1"/>
</dbReference>
<dbReference type="GO" id="GO:0016114">
    <property type="term" value="P:terpenoid biosynthetic process"/>
    <property type="evidence" value="ECO:0007669"/>
    <property type="project" value="UniProtKB-UniRule"/>
</dbReference>
<dbReference type="InterPro" id="IPR004424">
    <property type="entry name" value="IspE"/>
</dbReference>
<evidence type="ECO:0000256" key="3">
    <source>
        <dbReference type="ARBA" id="ARBA00017473"/>
    </source>
</evidence>
<evidence type="ECO:0000256" key="2">
    <source>
        <dbReference type="ARBA" id="ARBA00012052"/>
    </source>
</evidence>
<dbReference type="GO" id="GO:0019288">
    <property type="term" value="P:isopentenyl diphosphate biosynthetic process, methylerythritol 4-phosphate pathway"/>
    <property type="evidence" value="ECO:0007669"/>
    <property type="project" value="UniProtKB-UniRule"/>
</dbReference>
<dbReference type="Proteomes" id="UP000190961">
    <property type="component" value="Unassembled WGS sequence"/>
</dbReference>
<comment type="function">
    <text evidence="9">Catalyzes the phosphorylation of the position 2 hydroxy group of 4-diphosphocytidyl-2C-methyl-D-erythritol.</text>
</comment>
<sequence>MVSFPPCKINLGLHIIRKRADGFHDLETCFYPVPWTDILEVIPSDSLSFTSSGIAIPGNAEDNLCLKAYKLLKSDFDLAPVNIHLHKIIPTGAGLGGGSSDAAHTIRLLNIVFKLNLTVDTMMNYAAKLGSDCAFFIQDKPMMGTGRGEILKEFPLSLRGKFMVLIKPNVHVSTAEAYAGISPRQPETELQHILERQELSGWKNSLKNNFEESVFHKYPVIASVKEYLYNHGAIYASMSGSGASVFGIFEKEITLNIPSEYTSWSGLLP</sequence>
<dbReference type="GO" id="GO:0050515">
    <property type="term" value="F:4-(cytidine 5'-diphospho)-2-C-methyl-D-erythritol kinase activity"/>
    <property type="evidence" value="ECO:0007669"/>
    <property type="project" value="UniProtKB-UniRule"/>
</dbReference>
<comment type="similarity">
    <text evidence="1 9">Belongs to the GHMP kinase family. IspE subfamily.</text>
</comment>
<gene>
    <name evidence="9" type="primary">ispE</name>
    <name evidence="12" type="ORF">SAMN05660236_3738</name>
</gene>
<dbReference type="InterPro" id="IPR020568">
    <property type="entry name" value="Ribosomal_Su5_D2-typ_SF"/>
</dbReference>
<dbReference type="InterPro" id="IPR006204">
    <property type="entry name" value="GHMP_kinase_N_dom"/>
</dbReference>
<evidence type="ECO:0000259" key="10">
    <source>
        <dbReference type="Pfam" id="PF00288"/>
    </source>
</evidence>
<keyword evidence="4 9" id="KW-0808">Transferase</keyword>
<organism evidence="12 13">
    <name type="scientific">Ohtaekwangia koreensis</name>
    <dbReference type="NCBI Taxonomy" id="688867"/>
    <lineage>
        <taxon>Bacteria</taxon>
        <taxon>Pseudomonadati</taxon>
        <taxon>Bacteroidota</taxon>
        <taxon>Cytophagia</taxon>
        <taxon>Cytophagales</taxon>
        <taxon>Fulvivirgaceae</taxon>
        <taxon>Ohtaekwangia</taxon>
    </lineage>
</organism>
<dbReference type="HAMAP" id="MF_00061">
    <property type="entry name" value="IspE"/>
    <property type="match status" value="1"/>
</dbReference>
<dbReference type="GO" id="GO:0005524">
    <property type="term" value="F:ATP binding"/>
    <property type="evidence" value="ECO:0007669"/>
    <property type="project" value="UniProtKB-UniRule"/>
</dbReference>
<dbReference type="UniPathway" id="UPA00056">
    <property type="reaction ID" value="UER00094"/>
</dbReference>
<feature type="domain" description="GHMP kinase N-terminal" evidence="10">
    <location>
        <begin position="63"/>
        <end position="137"/>
    </location>
</feature>